<gene>
    <name evidence="7" type="ORF">ILUMI_21841</name>
</gene>
<dbReference type="Proteomes" id="UP000801492">
    <property type="component" value="Unassembled WGS sequence"/>
</dbReference>
<feature type="domain" description="THAP-type" evidence="6">
    <location>
        <begin position="1"/>
        <end position="35"/>
    </location>
</feature>
<accession>A0A8K0G122</accession>
<dbReference type="InterPro" id="IPR048366">
    <property type="entry name" value="TNP-like_GBD"/>
</dbReference>
<evidence type="ECO:0000256" key="3">
    <source>
        <dbReference type="ARBA" id="ARBA00022833"/>
    </source>
</evidence>
<keyword evidence="2 5" id="KW-0863">Zinc-finger</keyword>
<dbReference type="Pfam" id="PF12017">
    <property type="entry name" value="Tnp_P_element"/>
    <property type="match status" value="1"/>
</dbReference>
<keyword evidence="4 5" id="KW-0238">DNA-binding</keyword>
<dbReference type="GO" id="GO:0008270">
    <property type="term" value="F:zinc ion binding"/>
    <property type="evidence" value="ECO:0007669"/>
    <property type="project" value="UniProtKB-KW"/>
</dbReference>
<keyword evidence="8" id="KW-1185">Reference proteome</keyword>
<dbReference type="InterPro" id="IPR006612">
    <property type="entry name" value="THAP_Znf"/>
</dbReference>
<sequence>MCYNKLRLCSKHFEIEMFSSMQMNRLKSTAIPTVFSAGSEAEMIQSKVEVHAEEDIDLNPLPLRDDFIEVEMNSSEFRDRETIFDSSNGMESSFKLLSSIEVDQNVASSSSAFTELKINSSEMKDSCVQTGKTLTHGTPRKLKLRSKIRTLQRKLLSVKSNNTHEITEEDVTTFMEKNYSSIANFVKMQMHLTKVTPKGARYTTEFKRLALMIYFLGPKVYKFLRKTLQLPFKSTLLRITCKWEINPGFNDFIFSAIQIRVNTLGTLARDCVLCLDEMSLTTFLFYNISQDSIIGYHHSVSGKSYDVANNVLVVMARGINSNWKQPIAYFFLNSICSADDLIKIIFSATTKLQNIGLNVLSVVSDQGTNFTKLSKQLNVTPEKAYFFINDKKVFYLFDVPHLLQSTRNNFFAHHFDFSEGRTNKTFLERFYEKDKQQKYRLAPKLTDIHIHPNSFQKMKVKYASQVFSATVAAGLNCYISLGQLPNEAMATATFVKLVDTLFDILNSWKFGASKFSNRPFMGSSYQIEFLKQMLNLFQELKVVTKTARDVTNNMKFITRWQITIFAVLNLWVDLKSRGYKHL</sequence>
<evidence type="ECO:0000259" key="6">
    <source>
        <dbReference type="PROSITE" id="PS50950"/>
    </source>
</evidence>
<evidence type="ECO:0000313" key="8">
    <source>
        <dbReference type="Proteomes" id="UP000801492"/>
    </source>
</evidence>
<dbReference type="OrthoDB" id="6778765at2759"/>
<keyword evidence="3" id="KW-0862">Zinc</keyword>
<comment type="caution">
    <text evidence="7">The sequence shown here is derived from an EMBL/GenBank/DDBJ whole genome shotgun (WGS) entry which is preliminary data.</text>
</comment>
<proteinExistence type="predicted"/>
<name>A0A8K0G122_IGNLU</name>
<evidence type="ECO:0000256" key="2">
    <source>
        <dbReference type="ARBA" id="ARBA00022771"/>
    </source>
</evidence>
<evidence type="ECO:0000256" key="5">
    <source>
        <dbReference type="PROSITE-ProRule" id="PRU00309"/>
    </source>
</evidence>
<dbReference type="PROSITE" id="PS50950">
    <property type="entry name" value="ZF_THAP"/>
    <property type="match status" value="1"/>
</dbReference>
<dbReference type="Pfam" id="PF21787">
    <property type="entry name" value="TNP-like_RNaseH_N"/>
    <property type="match status" value="1"/>
</dbReference>
<organism evidence="7 8">
    <name type="scientific">Ignelater luminosus</name>
    <name type="common">Cucubano</name>
    <name type="synonym">Pyrophorus luminosus</name>
    <dbReference type="NCBI Taxonomy" id="2038154"/>
    <lineage>
        <taxon>Eukaryota</taxon>
        <taxon>Metazoa</taxon>
        <taxon>Ecdysozoa</taxon>
        <taxon>Arthropoda</taxon>
        <taxon>Hexapoda</taxon>
        <taxon>Insecta</taxon>
        <taxon>Pterygota</taxon>
        <taxon>Neoptera</taxon>
        <taxon>Endopterygota</taxon>
        <taxon>Coleoptera</taxon>
        <taxon>Polyphaga</taxon>
        <taxon>Elateriformia</taxon>
        <taxon>Elateroidea</taxon>
        <taxon>Elateridae</taxon>
        <taxon>Agrypninae</taxon>
        <taxon>Pyrophorini</taxon>
        <taxon>Ignelater</taxon>
    </lineage>
</organism>
<evidence type="ECO:0000256" key="4">
    <source>
        <dbReference type="ARBA" id="ARBA00023125"/>
    </source>
</evidence>
<protein>
    <recommendedName>
        <fullName evidence="6">THAP-type domain-containing protein</fullName>
    </recommendedName>
</protein>
<dbReference type="GO" id="GO:0003677">
    <property type="term" value="F:DNA binding"/>
    <property type="evidence" value="ECO:0007669"/>
    <property type="project" value="UniProtKB-UniRule"/>
</dbReference>
<dbReference type="InterPro" id="IPR021896">
    <property type="entry name" value="THAP9-like_HTH"/>
</dbReference>
<dbReference type="Pfam" id="PF21788">
    <property type="entry name" value="TNP-like_GBD"/>
    <property type="match status" value="1"/>
</dbReference>
<reference evidence="7" key="1">
    <citation type="submission" date="2019-08" db="EMBL/GenBank/DDBJ databases">
        <title>The genome of the North American firefly Photinus pyralis.</title>
        <authorList>
            <consortium name="Photinus pyralis genome working group"/>
            <person name="Fallon T.R."/>
            <person name="Sander Lower S.E."/>
            <person name="Weng J.-K."/>
        </authorList>
    </citation>
    <scope>NUCLEOTIDE SEQUENCE</scope>
    <source>
        <strain evidence="7">TRF0915ILg1</strain>
        <tissue evidence="7">Whole body</tissue>
    </source>
</reference>
<dbReference type="EMBL" id="VTPC01090184">
    <property type="protein sequence ID" value="KAF2884322.1"/>
    <property type="molecule type" value="Genomic_DNA"/>
</dbReference>
<dbReference type="InterPro" id="IPR048365">
    <property type="entry name" value="TNP-like_RNaseH_N"/>
</dbReference>
<evidence type="ECO:0000313" key="7">
    <source>
        <dbReference type="EMBL" id="KAF2884322.1"/>
    </source>
</evidence>
<keyword evidence="1" id="KW-0479">Metal-binding</keyword>
<dbReference type="AlphaFoldDB" id="A0A8K0G122"/>
<evidence type="ECO:0000256" key="1">
    <source>
        <dbReference type="ARBA" id="ARBA00022723"/>
    </source>
</evidence>